<feature type="domain" description="Syndecan/Neurexin" evidence="7">
    <location>
        <begin position="108"/>
        <end position="136"/>
    </location>
</feature>
<evidence type="ECO:0000313" key="9">
    <source>
        <dbReference type="Proteomes" id="UP000198287"/>
    </source>
</evidence>
<dbReference type="Proteomes" id="UP000198287">
    <property type="component" value="Unassembled WGS sequence"/>
</dbReference>
<evidence type="ECO:0000259" key="7">
    <source>
        <dbReference type="Pfam" id="PF01034"/>
    </source>
</evidence>
<proteinExistence type="predicted"/>
<comment type="caution">
    <text evidence="8">The sequence shown here is derived from an EMBL/GenBank/DDBJ whole genome shotgun (WGS) entry which is preliminary data.</text>
</comment>
<dbReference type="EMBL" id="LNIX01000007">
    <property type="protein sequence ID" value="OXA51505.1"/>
    <property type="molecule type" value="Genomic_DNA"/>
</dbReference>
<organism evidence="8 9">
    <name type="scientific">Folsomia candida</name>
    <name type="common">Springtail</name>
    <dbReference type="NCBI Taxonomy" id="158441"/>
    <lineage>
        <taxon>Eukaryota</taxon>
        <taxon>Metazoa</taxon>
        <taxon>Ecdysozoa</taxon>
        <taxon>Arthropoda</taxon>
        <taxon>Hexapoda</taxon>
        <taxon>Collembola</taxon>
        <taxon>Entomobryomorpha</taxon>
        <taxon>Isotomoidea</taxon>
        <taxon>Isotomidae</taxon>
        <taxon>Proisotominae</taxon>
        <taxon>Folsomia</taxon>
    </lineage>
</organism>
<comment type="subcellular location">
    <subcellularLocation>
        <location evidence="1">Membrane</location>
        <topology evidence="1">Single-pass type I membrane protein</topology>
    </subcellularLocation>
</comment>
<sequence length="138" mass="14324">MGMGISLWDARDPKLSSKIDQDLFLEDEGSGVGSRGMDDLEISGSGNGDDDEDTTVKLPPPPKTTPKSAVGPIDITETGKADVGGDDINFPTGEGTNIFNHKEDTPASFFSQPGILAAIICGAIVGLLCAILLVMFGV</sequence>
<accession>A0A226E191</accession>
<name>A0A226E191_FOLCA</name>
<keyword evidence="3 6" id="KW-1133">Transmembrane helix</keyword>
<dbReference type="AlphaFoldDB" id="A0A226E191"/>
<protein>
    <submittedName>
        <fullName evidence="8">Syndecan</fullName>
    </submittedName>
</protein>
<feature type="region of interest" description="Disordered" evidence="5">
    <location>
        <begin position="17"/>
        <end position="87"/>
    </location>
</feature>
<dbReference type="GO" id="GO:0016020">
    <property type="term" value="C:membrane"/>
    <property type="evidence" value="ECO:0007669"/>
    <property type="project" value="UniProtKB-SubCell"/>
</dbReference>
<evidence type="ECO:0000256" key="3">
    <source>
        <dbReference type="ARBA" id="ARBA00022989"/>
    </source>
</evidence>
<evidence type="ECO:0000313" key="8">
    <source>
        <dbReference type="EMBL" id="OXA51505.1"/>
    </source>
</evidence>
<dbReference type="OrthoDB" id="10044468at2759"/>
<keyword evidence="9" id="KW-1185">Reference proteome</keyword>
<evidence type="ECO:0000256" key="4">
    <source>
        <dbReference type="ARBA" id="ARBA00023136"/>
    </source>
</evidence>
<reference evidence="8 9" key="1">
    <citation type="submission" date="2015-12" db="EMBL/GenBank/DDBJ databases">
        <title>The genome of Folsomia candida.</title>
        <authorList>
            <person name="Faddeeva A."/>
            <person name="Derks M.F."/>
            <person name="Anvar Y."/>
            <person name="Smit S."/>
            <person name="Van Straalen N."/>
            <person name="Roelofs D."/>
        </authorList>
    </citation>
    <scope>NUCLEOTIDE SEQUENCE [LARGE SCALE GENOMIC DNA]</scope>
    <source>
        <strain evidence="8 9">VU population</strain>
        <tissue evidence="8">Whole body</tissue>
    </source>
</reference>
<evidence type="ECO:0000256" key="5">
    <source>
        <dbReference type="SAM" id="MobiDB-lite"/>
    </source>
</evidence>
<dbReference type="Pfam" id="PF01034">
    <property type="entry name" value="Syndecan"/>
    <property type="match status" value="1"/>
</dbReference>
<evidence type="ECO:0000256" key="2">
    <source>
        <dbReference type="ARBA" id="ARBA00022692"/>
    </source>
</evidence>
<evidence type="ECO:0000256" key="6">
    <source>
        <dbReference type="SAM" id="Phobius"/>
    </source>
</evidence>
<keyword evidence="4 6" id="KW-0472">Membrane</keyword>
<feature type="transmembrane region" description="Helical" evidence="6">
    <location>
        <begin position="115"/>
        <end position="136"/>
    </location>
</feature>
<dbReference type="InterPro" id="IPR027789">
    <property type="entry name" value="Syndecan/Neurexin_dom"/>
</dbReference>
<gene>
    <name evidence="8" type="ORF">Fcan01_13094</name>
</gene>
<dbReference type="STRING" id="158441.A0A226E191"/>
<evidence type="ECO:0000256" key="1">
    <source>
        <dbReference type="ARBA" id="ARBA00004479"/>
    </source>
</evidence>
<keyword evidence="2 6" id="KW-0812">Transmembrane</keyword>